<dbReference type="GO" id="GO:0004479">
    <property type="term" value="F:methionyl-tRNA formyltransferase activity"/>
    <property type="evidence" value="ECO:0007669"/>
    <property type="project" value="UniProtKB-EC"/>
</dbReference>
<comment type="similarity">
    <text evidence="1">Belongs to the Fmt family.</text>
</comment>
<gene>
    <name evidence="7" type="ORF">EZ242_11015</name>
</gene>
<evidence type="ECO:0000259" key="5">
    <source>
        <dbReference type="Pfam" id="PF00551"/>
    </source>
</evidence>
<sequence>MRIVFLGASQFGLRCLGALAGLPGISLAGVVTAPRTFAISYRPQGVTNVLHADVAGWCEARGLPIATLGPQGMRTPGLWDAVQQWEPDAFVVAGWYHMVPKAWRELAPAYGLHASLLPAYRGGAPLVWAMIHGERQTGITLFEFDDGVDTGPIVAQASTPIAEDDTIGTVYARIEALGERLLVESLPGLAAGTLRPRPQPEGAGQVFAQRGPEDGRIDWHWPARRIHDFVRAQTRPYPGAFFLDGARRVTVWAARVAAPAGLPPGDVAMGDDNGVRVGAGEGTALELLELQIDGHDMPPTAWVRSRHA</sequence>
<feature type="domain" description="Formyl transferase C-terminal" evidence="6">
    <location>
        <begin position="212"/>
        <end position="305"/>
    </location>
</feature>
<dbReference type="CDD" id="cd08646">
    <property type="entry name" value="FMT_core_Met-tRNA-FMT_N"/>
    <property type="match status" value="1"/>
</dbReference>
<dbReference type="Gene3D" id="3.40.50.12230">
    <property type="match status" value="1"/>
</dbReference>
<evidence type="ECO:0000256" key="1">
    <source>
        <dbReference type="ARBA" id="ARBA00010699"/>
    </source>
</evidence>
<feature type="domain" description="Formyl transferase N-terminal" evidence="5">
    <location>
        <begin position="68"/>
        <end position="185"/>
    </location>
</feature>
<evidence type="ECO:0000256" key="2">
    <source>
        <dbReference type="ARBA" id="ARBA00012261"/>
    </source>
</evidence>
<dbReference type="RefSeq" id="WP_135285212.1">
    <property type="nucleotide sequence ID" value="NZ_SMLL01000004.1"/>
</dbReference>
<protein>
    <recommendedName>
        <fullName evidence="2">methionyl-tRNA formyltransferase</fullName>
        <ecNumber evidence="2">2.1.2.9</ecNumber>
    </recommendedName>
</protein>
<evidence type="ECO:0000313" key="7">
    <source>
        <dbReference type="EMBL" id="TFY99669.1"/>
    </source>
</evidence>
<dbReference type="SUPFAM" id="SSF53328">
    <property type="entry name" value="Formyltransferase"/>
    <property type="match status" value="1"/>
</dbReference>
<reference evidence="7 8" key="1">
    <citation type="submission" date="2019-03" db="EMBL/GenBank/DDBJ databases">
        <title>Ramlibacter rhizophilus CCTCC AB2015357, whole genome shotgun sequence.</title>
        <authorList>
            <person name="Zhang X."/>
            <person name="Feng G."/>
            <person name="Zhu H."/>
        </authorList>
    </citation>
    <scope>NUCLEOTIDE SEQUENCE [LARGE SCALE GENOMIC DNA]</scope>
    <source>
        <strain evidence="7 8">CCTCC AB2015357</strain>
    </source>
</reference>
<dbReference type="Pfam" id="PF02911">
    <property type="entry name" value="Formyl_trans_C"/>
    <property type="match status" value="1"/>
</dbReference>
<dbReference type="InterPro" id="IPR041711">
    <property type="entry name" value="Met-tRNA-FMT_N"/>
</dbReference>
<accession>A0A4Z0BMM6</accession>
<evidence type="ECO:0000259" key="6">
    <source>
        <dbReference type="Pfam" id="PF02911"/>
    </source>
</evidence>
<organism evidence="7 8">
    <name type="scientific">Ramlibacter rhizophilus</name>
    <dbReference type="NCBI Taxonomy" id="1781167"/>
    <lineage>
        <taxon>Bacteria</taxon>
        <taxon>Pseudomonadati</taxon>
        <taxon>Pseudomonadota</taxon>
        <taxon>Betaproteobacteria</taxon>
        <taxon>Burkholderiales</taxon>
        <taxon>Comamonadaceae</taxon>
        <taxon>Ramlibacter</taxon>
    </lineage>
</organism>
<dbReference type="EMBL" id="SMLL01000004">
    <property type="protein sequence ID" value="TFY99669.1"/>
    <property type="molecule type" value="Genomic_DNA"/>
</dbReference>
<dbReference type="Proteomes" id="UP000297564">
    <property type="component" value="Unassembled WGS sequence"/>
</dbReference>
<dbReference type="AlphaFoldDB" id="A0A4Z0BMM6"/>
<dbReference type="CDD" id="cd08702">
    <property type="entry name" value="Arna_FMT_C"/>
    <property type="match status" value="1"/>
</dbReference>
<name>A0A4Z0BMM6_9BURK</name>
<dbReference type="InterPro" id="IPR002376">
    <property type="entry name" value="Formyl_transf_N"/>
</dbReference>
<dbReference type="InterPro" id="IPR005793">
    <property type="entry name" value="Formyl_trans_C"/>
</dbReference>
<evidence type="ECO:0000256" key="4">
    <source>
        <dbReference type="ARBA" id="ARBA00022917"/>
    </source>
</evidence>
<keyword evidence="8" id="KW-1185">Reference proteome</keyword>
<keyword evidence="3 7" id="KW-0808">Transferase</keyword>
<comment type="caution">
    <text evidence="7">The sequence shown here is derived from an EMBL/GenBank/DDBJ whole genome shotgun (WGS) entry which is preliminary data.</text>
</comment>
<dbReference type="PANTHER" id="PTHR11138">
    <property type="entry name" value="METHIONYL-TRNA FORMYLTRANSFERASE"/>
    <property type="match status" value="1"/>
</dbReference>
<keyword evidence="4" id="KW-0648">Protein biosynthesis</keyword>
<dbReference type="InterPro" id="IPR011034">
    <property type="entry name" value="Formyl_transferase-like_C_sf"/>
</dbReference>
<dbReference type="EC" id="2.1.2.9" evidence="2"/>
<evidence type="ECO:0000313" key="8">
    <source>
        <dbReference type="Proteomes" id="UP000297564"/>
    </source>
</evidence>
<proteinExistence type="inferred from homology"/>
<evidence type="ECO:0000256" key="3">
    <source>
        <dbReference type="ARBA" id="ARBA00022679"/>
    </source>
</evidence>
<dbReference type="Pfam" id="PF00551">
    <property type="entry name" value="Formyl_trans_N"/>
    <property type="match status" value="1"/>
</dbReference>
<dbReference type="GO" id="GO:0005829">
    <property type="term" value="C:cytosol"/>
    <property type="evidence" value="ECO:0007669"/>
    <property type="project" value="TreeGrafter"/>
</dbReference>
<dbReference type="InterPro" id="IPR036477">
    <property type="entry name" value="Formyl_transf_N_sf"/>
</dbReference>
<dbReference type="SUPFAM" id="SSF50486">
    <property type="entry name" value="FMT C-terminal domain-like"/>
    <property type="match status" value="1"/>
</dbReference>
<dbReference type="PANTHER" id="PTHR11138:SF5">
    <property type="entry name" value="METHIONYL-TRNA FORMYLTRANSFERASE, MITOCHONDRIAL"/>
    <property type="match status" value="1"/>
</dbReference>
<dbReference type="OrthoDB" id="9802815at2"/>